<dbReference type="Pfam" id="PF14589">
    <property type="entry name" value="NrfD_2"/>
    <property type="match status" value="1"/>
</dbReference>
<protein>
    <recommendedName>
        <fullName evidence="4">Polysulfide reductase</fullName>
    </recommendedName>
</protein>
<evidence type="ECO:0000313" key="2">
    <source>
        <dbReference type="EMBL" id="GEM90127.1"/>
    </source>
</evidence>
<dbReference type="Gene3D" id="1.20.1630.10">
    <property type="entry name" value="Formate dehydrogenase/DMSO reductase domain"/>
    <property type="match status" value="1"/>
</dbReference>
<sequence>MTTFYGLPGAEAFWHWTTLVHFLLVALAGGTAFYTAVLGIRRPDAVRGLAWLALAFIVLDLFMLWAESPARFRFSHVWLFLSFEPASAIWWGAWGLATSALMLLLLALGLGPARLWAGLLALSSAVVLAYPGYALAANAARPLWDHLLLAFFPASGLLLALAVLVWLRPAEEAAPWLQVAALASLALAALYPVALASGGADARLAFVLWLRGWGWFLLGSGLLFLAAFLARRAPALAGACALAGAFVLRSWIVEQGQHSLFVHGF</sequence>
<gene>
    <name evidence="2" type="ORF">ODE01S_15610</name>
</gene>
<accession>A0A511RM26</accession>
<reference evidence="2 3" key="1">
    <citation type="submission" date="2019-07" db="EMBL/GenBank/DDBJ databases">
        <title>Whole genome shotgun sequence of Oceanithermus desulfurans NBRC 100063.</title>
        <authorList>
            <person name="Hosoyama A."/>
            <person name="Uohara A."/>
            <person name="Ohji S."/>
            <person name="Ichikawa N."/>
        </authorList>
    </citation>
    <scope>NUCLEOTIDE SEQUENCE [LARGE SCALE GENOMIC DNA]</scope>
    <source>
        <strain evidence="2 3">NBRC 100063</strain>
    </source>
</reference>
<evidence type="ECO:0008006" key="4">
    <source>
        <dbReference type="Google" id="ProtNLM"/>
    </source>
</evidence>
<feature type="transmembrane region" description="Helical" evidence="1">
    <location>
        <begin position="88"/>
        <end position="108"/>
    </location>
</feature>
<proteinExistence type="predicted"/>
<dbReference type="Proteomes" id="UP000321827">
    <property type="component" value="Unassembled WGS sequence"/>
</dbReference>
<feature type="transmembrane region" description="Helical" evidence="1">
    <location>
        <begin position="235"/>
        <end position="252"/>
    </location>
</feature>
<feature type="transmembrane region" description="Helical" evidence="1">
    <location>
        <begin position="49"/>
        <end position="68"/>
    </location>
</feature>
<evidence type="ECO:0000256" key="1">
    <source>
        <dbReference type="SAM" id="Phobius"/>
    </source>
</evidence>
<dbReference type="EMBL" id="BJXN01000010">
    <property type="protein sequence ID" value="GEM90127.1"/>
    <property type="molecule type" value="Genomic_DNA"/>
</dbReference>
<evidence type="ECO:0000313" key="3">
    <source>
        <dbReference type="Proteomes" id="UP000321827"/>
    </source>
</evidence>
<dbReference type="InterPro" id="IPR032796">
    <property type="entry name" value="NrfD_2"/>
</dbReference>
<comment type="caution">
    <text evidence="2">The sequence shown here is derived from an EMBL/GenBank/DDBJ whole genome shotgun (WGS) entry which is preliminary data.</text>
</comment>
<dbReference type="OrthoDB" id="32232at2"/>
<organism evidence="2 3">
    <name type="scientific">Oceanithermus desulfurans NBRC 100063</name>
    <dbReference type="NCBI Taxonomy" id="1227550"/>
    <lineage>
        <taxon>Bacteria</taxon>
        <taxon>Thermotogati</taxon>
        <taxon>Deinococcota</taxon>
        <taxon>Deinococci</taxon>
        <taxon>Thermales</taxon>
        <taxon>Thermaceae</taxon>
        <taxon>Oceanithermus</taxon>
    </lineage>
</organism>
<keyword evidence="1" id="KW-0812">Transmembrane</keyword>
<feature type="transmembrane region" description="Helical" evidence="1">
    <location>
        <begin position="115"/>
        <end position="135"/>
    </location>
</feature>
<feature type="transmembrane region" description="Helical" evidence="1">
    <location>
        <begin position="12"/>
        <end position="37"/>
    </location>
</feature>
<keyword evidence="1" id="KW-0472">Membrane</keyword>
<name>A0A511RM26_9DEIN</name>
<keyword evidence="1" id="KW-1133">Transmembrane helix</keyword>
<feature type="transmembrane region" description="Helical" evidence="1">
    <location>
        <begin position="147"/>
        <end position="167"/>
    </location>
</feature>
<feature type="transmembrane region" description="Helical" evidence="1">
    <location>
        <begin position="212"/>
        <end position="230"/>
    </location>
</feature>
<dbReference type="RefSeq" id="WP_147147604.1">
    <property type="nucleotide sequence ID" value="NZ_BJXN01000010.1"/>
</dbReference>
<feature type="transmembrane region" description="Helical" evidence="1">
    <location>
        <begin position="179"/>
        <end position="200"/>
    </location>
</feature>
<dbReference type="AlphaFoldDB" id="A0A511RM26"/>